<dbReference type="SUPFAM" id="SSF48619">
    <property type="entry name" value="Phospholipase A2, PLA2"/>
    <property type="match status" value="1"/>
</dbReference>
<proteinExistence type="predicted"/>
<dbReference type="VEuPathDB" id="VectorBase:LDEU013489"/>
<dbReference type="GO" id="GO:0005509">
    <property type="term" value="F:calcium ion binding"/>
    <property type="evidence" value="ECO:0007669"/>
    <property type="project" value="InterPro"/>
</dbReference>
<dbReference type="EMBL" id="NCKV01038030">
    <property type="protein sequence ID" value="RWS18551.1"/>
    <property type="molecule type" value="Genomic_DNA"/>
</dbReference>
<dbReference type="PANTHER" id="PTHR12824:SF8">
    <property type="entry name" value="GXIVSPLA2, ISOFORM A"/>
    <property type="match status" value="1"/>
</dbReference>
<dbReference type="AlphaFoldDB" id="A0A443RT74"/>
<dbReference type="PANTHER" id="PTHR12824">
    <property type="entry name" value="GROUP XII SECRETORY PHOSPHOLIPASE A2 FAMILY MEMBER"/>
    <property type="match status" value="1"/>
</dbReference>
<protein>
    <submittedName>
        <fullName evidence="1">Phospholipase A2 group XII-like protein</fullName>
    </submittedName>
</protein>
<dbReference type="GO" id="GO:0006644">
    <property type="term" value="P:phospholipid metabolic process"/>
    <property type="evidence" value="ECO:0007669"/>
    <property type="project" value="InterPro"/>
</dbReference>
<evidence type="ECO:0000313" key="2">
    <source>
        <dbReference type="Proteomes" id="UP000288716"/>
    </source>
</evidence>
<organism evidence="1 2">
    <name type="scientific">Leptotrombidium deliense</name>
    <dbReference type="NCBI Taxonomy" id="299467"/>
    <lineage>
        <taxon>Eukaryota</taxon>
        <taxon>Metazoa</taxon>
        <taxon>Ecdysozoa</taxon>
        <taxon>Arthropoda</taxon>
        <taxon>Chelicerata</taxon>
        <taxon>Arachnida</taxon>
        <taxon>Acari</taxon>
        <taxon>Acariformes</taxon>
        <taxon>Trombidiformes</taxon>
        <taxon>Prostigmata</taxon>
        <taxon>Anystina</taxon>
        <taxon>Parasitengona</taxon>
        <taxon>Trombiculoidea</taxon>
        <taxon>Trombiculidae</taxon>
        <taxon>Leptotrombidium</taxon>
    </lineage>
</organism>
<dbReference type="Pfam" id="PF06951">
    <property type="entry name" value="PLA2G12"/>
    <property type="match status" value="1"/>
</dbReference>
<dbReference type="GO" id="GO:0004623">
    <property type="term" value="F:phospholipase A2 activity"/>
    <property type="evidence" value="ECO:0007669"/>
    <property type="project" value="InterPro"/>
</dbReference>
<accession>A0A443RT74</accession>
<dbReference type="GO" id="GO:0050482">
    <property type="term" value="P:arachidonate secretion"/>
    <property type="evidence" value="ECO:0007669"/>
    <property type="project" value="InterPro"/>
</dbReference>
<feature type="non-terminal residue" evidence="1">
    <location>
        <position position="1"/>
    </location>
</feature>
<gene>
    <name evidence="1" type="ORF">B4U80_12477</name>
</gene>
<evidence type="ECO:0000313" key="1">
    <source>
        <dbReference type="EMBL" id="RWS18551.1"/>
    </source>
</evidence>
<dbReference type="InterPro" id="IPR036444">
    <property type="entry name" value="PLipase_A2_dom_sf"/>
</dbReference>
<reference evidence="1 2" key="1">
    <citation type="journal article" date="2018" name="Gigascience">
        <title>Genomes of trombidid mites reveal novel predicted allergens and laterally-transferred genes associated with secondary metabolism.</title>
        <authorList>
            <person name="Dong X."/>
            <person name="Chaisiri K."/>
            <person name="Xia D."/>
            <person name="Armstrong S.D."/>
            <person name="Fang Y."/>
            <person name="Donnelly M.J."/>
            <person name="Kadowaki T."/>
            <person name="McGarry J.W."/>
            <person name="Darby A.C."/>
            <person name="Makepeace B.L."/>
        </authorList>
    </citation>
    <scope>NUCLEOTIDE SEQUENCE [LARGE SCALE GENOMIC DNA]</scope>
    <source>
        <strain evidence="1">UoL-UT</strain>
    </source>
</reference>
<name>A0A443RT74_9ACAR</name>
<comment type="caution">
    <text evidence="1">The sequence shown here is derived from an EMBL/GenBank/DDBJ whole genome shotgun (WGS) entry which is preliminary data.</text>
</comment>
<keyword evidence="2" id="KW-1185">Reference proteome</keyword>
<sequence length="100" mass="10718">QKVTKPDKIPFSNGCGTAGFSDPDGRIVGKGALLCCNKHDICYSTCSKSKEDCDSEFMNCLDKNSGVSWLKGLAEKALSSKGCEAYKASQAEYCTCTDDL</sequence>
<dbReference type="GO" id="GO:0016042">
    <property type="term" value="P:lipid catabolic process"/>
    <property type="evidence" value="ECO:0007669"/>
    <property type="project" value="InterPro"/>
</dbReference>
<dbReference type="Proteomes" id="UP000288716">
    <property type="component" value="Unassembled WGS sequence"/>
</dbReference>
<dbReference type="OrthoDB" id="3935740at2759"/>
<dbReference type="GO" id="GO:0005576">
    <property type="term" value="C:extracellular region"/>
    <property type="evidence" value="ECO:0007669"/>
    <property type="project" value="InterPro"/>
</dbReference>
<dbReference type="InterPro" id="IPR010711">
    <property type="entry name" value="PLA2G12"/>
</dbReference>